<accession>A0A4Q7ZUX3</accession>
<feature type="transmembrane region" description="Helical" evidence="6">
    <location>
        <begin position="267"/>
        <end position="286"/>
    </location>
</feature>
<dbReference type="Gene3D" id="1.20.1250.20">
    <property type="entry name" value="MFS general substrate transporter like domains"/>
    <property type="match status" value="1"/>
</dbReference>
<feature type="transmembrane region" description="Helical" evidence="6">
    <location>
        <begin position="364"/>
        <end position="384"/>
    </location>
</feature>
<evidence type="ECO:0000256" key="3">
    <source>
        <dbReference type="ARBA" id="ARBA00022692"/>
    </source>
</evidence>
<dbReference type="InterPro" id="IPR036259">
    <property type="entry name" value="MFS_trans_sf"/>
</dbReference>
<feature type="transmembrane region" description="Helical" evidence="6">
    <location>
        <begin position="306"/>
        <end position="323"/>
    </location>
</feature>
<gene>
    <name evidence="7" type="ORF">EV385_6394</name>
</gene>
<keyword evidence="3 6" id="KW-0812">Transmembrane</keyword>
<feature type="transmembrane region" description="Helical" evidence="6">
    <location>
        <begin position="424"/>
        <end position="445"/>
    </location>
</feature>
<dbReference type="Pfam" id="PF07690">
    <property type="entry name" value="MFS_1"/>
    <property type="match status" value="1"/>
</dbReference>
<keyword evidence="4 6" id="KW-1133">Transmembrane helix</keyword>
<dbReference type="GO" id="GO:0016020">
    <property type="term" value="C:membrane"/>
    <property type="evidence" value="ECO:0007669"/>
    <property type="project" value="UniProtKB-SubCell"/>
</dbReference>
<feature type="transmembrane region" description="Helical" evidence="6">
    <location>
        <begin position="135"/>
        <end position="158"/>
    </location>
</feature>
<dbReference type="OrthoDB" id="9771451at2"/>
<keyword evidence="5 6" id="KW-0472">Membrane</keyword>
<feature type="transmembrane region" description="Helical" evidence="6">
    <location>
        <begin position="111"/>
        <end position="129"/>
    </location>
</feature>
<protein>
    <submittedName>
        <fullName evidence="7">NNP family nitrate/nitrite transporter-like MFS transporter</fullName>
    </submittedName>
</protein>
<dbReference type="GO" id="GO:0015112">
    <property type="term" value="F:nitrate transmembrane transporter activity"/>
    <property type="evidence" value="ECO:0007669"/>
    <property type="project" value="InterPro"/>
</dbReference>
<dbReference type="AlphaFoldDB" id="A0A4Q7ZUX3"/>
<reference evidence="7 8" key="1">
    <citation type="submission" date="2019-02" db="EMBL/GenBank/DDBJ databases">
        <title>Sequencing the genomes of 1000 actinobacteria strains.</title>
        <authorList>
            <person name="Klenk H.-P."/>
        </authorList>
    </citation>
    <scope>NUCLEOTIDE SEQUENCE [LARGE SCALE GENOMIC DNA]</scope>
    <source>
        <strain evidence="7 8">DSM 45162</strain>
    </source>
</reference>
<feature type="transmembrane region" description="Helical" evidence="6">
    <location>
        <begin position="330"/>
        <end position="352"/>
    </location>
</feature>
<dbReference type="Proteomes" id="UP000292564">
    <property type="component" value="Unassembled WGS sequence"/>
</dbReference>
<name>A0A4Q7ZUX3_9ACTN</name>
<evidence type="ECO:0000256" key="2">
    <source>
        <dbReference type="ARBA" id="ARBA00008432"/>
    </source>
</evidence>
<dbReference type="CDD" id="cd17341">
    <property type="entry name" value="MFS_NRT2_like"/>
    <property type="match status" value="1"/>
</dbReference>
<comment type="caution">
    <text evidence="7">The sequence shown here is derived from an EMBL/GenBank/DDBJ whole genome shotgun (WGS) entry which is preliminary data.</text>
</comment>
<dbReference type="InterPro" id="IPR044772">
    <property type="entry name" value="NO3_transporter"/>
</dbReference>
<keyword evidence="8" id="KW-1185">Reference proteome</keyword>
<evidence type="ECO:0000313" key="7">
    <source>
        <dbReference type="EMBL" id="RZU54443.1"/>
    </source>
</evidence>
<evidence type="ECO:0000256" key="1">
    <source>
        <dbReference type="ARBA" id="ARBA00004141"/>
    </source>
</evidence>
<dbReference type="SUPFAM" id="SSF103473">
    <property type="entry name" value="MFS general substrate transporter"/>
    <property type="match status" value="1"/>
</dbReference>
<evidence type="ECO:0000256" key="6">
    <source>
        <dbReference type="SAM" id="Phobius"/>
    </source>
</evidence>
<evidence type="ECO:0000256" key="5">
    <source>
        <dbReference type="ARBA" id="ARBA00023136"/>
    </source>
</evidence>
<dbReference type="EMBL" id="SHKY01000001">
    <property type="protein sequence ID" value="RZU54443.1"/>
    <property type="molecule type" value="Genomic_DNA"/>
</dbReference>
<feature type="transmembrane region" description="Helical" evidence="6">
    <location>
        <begin position="179"/>
        <end position="202"/>
    </location>
</feature>
<organism evidence="7 8">
    <name type="scientific">Krasilnikovia cinnamomea</name>
    <dbReference type="NCBI Taxonomy" id="349313"/>
    <lineage>
        <taxon>Bacteria</taxon>
        <taxon>Bacillati</taxon>
        <taxon>Actinomycetota</taxon>
        <taxon>Actinomycetes</taxon>
        <taxon>Micromonosporales</taxon>
        <taxon>Micromonosporaceae</taxon>
        <taxon>Krasilnikovia</taxon>
    </lineage>
</organism>
<evidence type="ECO:0000256" key="4">
    <source>
        <dbReference type="ARBA" id="ARBA00022989"/>
    </source>
</evidence>
<proteinExistence type="inferred from homology"/>
<feature type="transmembrane region" description="Helical" evidence="6">
    <location>
        <begin position="81"/>
        <end position="99"/>
    </location>
</feature>
<evidence type="ECO:0000313" key="8">
    <source>
        <dbReference type="Proteomes" id="UP000292564"/>
    </source>
</evidence>
<feature type="transmembrane region" description="Helical" evidence="6">
    <location>
        <begin position="40"/>
        <end position="61"/>
    </location>
</feature>
<dbReference type="InterPro" id="IPR011701">
    <property type="entry name" value="MFS"/>
</dbReference>
<comment type="subcellular location">
    <subcellularLocation>
        <location evidence="1">Membrane</location>
        <topology evidence="1">Multi-pass membrane protein</topology>
    </subcellularLocation>
</comment>
<dbReference type="PANTHER" id="PTHR23515">
    <property type="entry name" value="HIGH-AFFINITY NITRATE TRANSPORTER 2.3"/>
    <property type="match status" value="1"/>
</dbReference>
<feature type="transmembrane region" description="Helical" evidence="6">
    <location>
        <begin position="222"/>
        <end position="246"/>
    </location>
</feature>
<feature type="transmembrane region" description="Helical" evidence="6">
    <location>
        <begin position="396"/>
        <end position="418"/>
    </location>
</feature>
<comment type="similarity">
    <text evidence="2">Belongs to the major facilitator superfamily. Nitrate/nitrite porter (TC 2.A.1.8) family.</text>
</comment>
<sequence length="454" mass="48997">MSTAAERPPAIAVQAEPRRRGREWLAVWDPEDERSWDSRLAWRTLGITTYNLTLAFITWFLVSAIAPRLNNIGFGLSVSELYWLAAMPGLAGGMLRLVWMFLPPILGTRKLVSLSTLLLIIPLAGWGWAVQDSSTSYPVLLALAFLCGIGGGVFSGFMPSTSYFFPRRKQGVALGIQAGIGNFGVSVVQFLVPWVVGFALLGTASIAPETVVKPAKGLGDSIWLHNAGIVFIPWVIAGAALAWFFLKSVPVQASMSQQLDIFRNKHTWIMTALYVMTFGAFSGFAAQFGLLIKNLYGGFPGAPDPLAFAFLGPLVGSAARVAWGPLCDKFGGAVWTVVAGVGMTVSTIFTALWLSPASVGEFKWFVAGMLGIFFFAGVGNASTFKQMPMIFERRQAGGVIGWTAAIAAFGPFLFGVGLASISPVVFFGGWTVFFTLCVWLAWHFYARKGAERPS</sequence>